<reference evidence="1 2" key="1">
    <citation type="submission" date="2014-02" db="EMBL/GenBank/DDBJ databases">
        <title>Kosmotoga genome sequencing.</title>
        <authorList>
            <person name="Pollo S.M."/>
            <person name="Charchuk R."/>
            <person name="Nesbo C.L."/>
        </authorList>
    </citation>
    <scope>NUCLEOTIDE SEQUENCE [LARGE SCALE GENOMIC DNA]</scope>
    <source>
        <strain evidence="1 2">S304</strain>
    </source>
</reference>
<organism evidence="1 2">
    <name type="scientific">Kosmotoga arenicorallina S304</name>
    <dbReference type="NCBI Taxonomy" id="1453497"/>
    <lineage>
        <taxon>Bacteria</taxon>
        <taxon>Thermotogati</taxon>
        <taxon>Thermotogota</taxon>
        <taxon>Thermotogae</taxon>
        <taxon>Kosmotogales</taxon>
        <taxon>Kosmotogaceae</taxon>
        <taxon>Kosmotoga</taxon>
    </lineage>
</organism>
<comment type="caution">
    <text evidence="1">The sequence shown here is derived from an EMBL/GenBank/DDBJ whole genome shotgun (WGS) entry which is preliminary data.</text>
</comment>
<dbReference type="AlphaFoldDB" id="A0A176JYX1"/>
<dbReference type="RefSeq" id="WP_068348313.1">
    <property type="nucleotide sequence ID" value="NZ_JFHK01000020.1"/>
</dbReference>
<evidence type="ECO:0000313" key="1">
    <source>
        <dbReference type="EMBL" id="OAA29151.1"/>
    </source>
</evidence>
<keyword evidence="2" id="KW-1185">Reference proteome</keyword>
<accession>A0A176JYX1</accession>
<gene>
    <name evidence="1" type="ORF">AT15_03945</name>
</gene>
<dbReference type="STRING" id="1453497.AT15_03945"/>
<evidence type="ECO:0000313" key="2">
    <source>
        <dbReference type="Proteomes" id="UP000077339"/>
    </source>
</evidence>
<dbReference type="PATRIC" id="fig|1453497.3.peg.781"/>
<protein>
    <submittedName>
        <fullName evidence="1">Uncharacterized protein</fullName>
    </submittedName>
</protein>
<sequence length="348" mass="38482">MVVKRFLVMLMGLLIAVTAFCEISILAPDFDLGPLNIENPATFNNQEFWFEVLRDSPVTIMADYEIYIILTSGDVLIPDKFLDLFLTHIFHYENGSYVNENITPWHQFPDDGSFYVNAPYTHEKFWLKLFFPYDYQANFDDDWCIRFKSAEYRVEIVITIIPEPPGGGGDGHVTYTPGGWGAPPHGNNPGAYLHANFSTAFPEGLTIGVEGVGRYVRFTSAQAITDYLPAGGTPATISTFYVNPATTDLSNELVTQMVALALNIGFDLYDPDFAPATSNLAGLVLGYPLSVPPSERYMEGMTVAEIMALANQILAGESTAYTPSQVTDVITIINENFDNGTTDNGYLH</sequence>
<name>A0A176JYX1_9BACT</name>
<dbReference type="OrthoDB" id="931963at2"/>
<dbReference type="EMBL" id="JFHK01000020">
    <property type="protein sequence ID" value="OAA29151.1"/>
    <property type="molecule type" value="Genomic_DNA"/>
</dbReference>
<dbReference type="Proteomes" id="UP000077339">
    <property type="component" value="Unassembled WGS sequence"/>
</dbReference>
<proteinExistence type="predicted"/>